<feature type="transmembrane region" description="Helical" evidence="1">
    <location>
        <begin position="97"/>
        <end position="115"/>
    </location>
</feature>
<name>A0A1D3TSX0_9FIRM</name>
<dbReference type="AlphaFoldDB" id="A0A1D3TSX0"/>
<gene>
    <name evidence="3" type="ORF">SAMN05421730_1007114</name>
</gene>
<evidence type="ECO:0000259" key="2">
    <source>
        <dbReference type="Pfam" id="PF14501"/>
    </source>
</evidence>
<dbReference type="OrthoDB" id="9813149at2"/>
<evidence type="ECO:0000313" key="3">
    <source>
        <dbReference type="EMBL" id="SCP97016.1"/>
    </source>
</evidence>
<dbReference type="Pfam" id="PF14501">
    <property type="entry name" value="HATPase_c_5"/>
    <property type="match status" value="1"/>
</dbReference>
<reference evidence="3 4" key="1">
    <citation type="submission" date="2016-09" db="EMBL/GenBank/DDBJ databases">
        <authorList>
            <person name="Capua I."/>
            <person name="De Benedictis P."/>
            <person name="Joannis T."/>
            <person name="Lombin L.H."/>
            <person name="Cattoli G."/>
        </authorList>
    </citation>
    <scope>NUCLEOTIDE SEQUENCE [LARGE SCALE GENOMIC DNA]</scope>
    <source>
        <strain evidence="3 4">GluBS11</strain>
    </source>
</reference>
<keyword evidence="1" id="KW-1133">Transmembrane helix</keyword>
<dbReference type="STRING" id="1619234.SAMN05421730_1007114"/>
<feature type="domain" description="Sensor histidine kinase NatK-like C-terminal" evidence="2">
    <location>
        <begin position="333"/>
        <end position="430"/>
    </location>
</feature>
<feature type="transmembrane region" description="Helical" evidence="1">
    <location>
        <begin position="186"/>
        <end position="210"/>
    </location>
</feature>
<dbReference type="PANTHER" id="PTHR40448:SF1">
    <property type="entry name" value="TWO-COMPONENT SENSOR HISTIDINE KINASE"/>
    <property type="match status" value="1"/>
</dbReference>
<feature type="transmembrane region" description="Helical" evidence="1">
    <location>
        <begin position="160"/>
        <end position="180"/>
    </location>
</feature>
<sequence>MFDYIYQGYQYLSNIAIITLLHYTLSKLFTPKHFVNRFINYVIPVILFCIIYYFPQYALGNSTIPYYYYFASSMIVSFTWALLFLTGKAIQKLPYLVYFYATYKCFKFILAALYAQEQNITPAIYKTLDFVTFFVIFAGMYALTKIFLRFPLKFQFQLTITQTILLIFGPASFFMLLQMADPSVHVPYMVFLTVAAIVLLINLPVLFYLYSIIGEQYDSRYLLKKALTETSAQLTRYRYTILIEEQARKERHELKNIYFYIQTLLREKKYDQLNNFLIDHIGELSEGTGGIHTNNMLIDHILNTKISAARKSNIKTYTEILIPEALDINEEYFCTILLNLLDNAIEASRNEIDPDIQIFMNIKNQHLVCCIKNKVASNILEKNPELQTTKRDKKAHGLGLRIIKSTVKKTNGIFDTSIDGSYFVATVMIPLNQ</sequence>
<protein>
    <submittedName>
        <fullName evidence="3">GHKL domain-containing protein</fullName>
    </submittedName>
</protein>
<evidence type="ECO:0000256" key="1">
    <source>
        <dbReference type="SAM" id="Phobius"/>
    </source>
</evidence>
<organism evidence="3 4">
    <name type="scientific">Anaerobium acetethylicum</name>
    <dbReference type="NCBI Taxonomy" id="1619234"/>
    <lineage>
        <taxon>Bacteria</taxon>
        <taxon>Bacillati</taxon>
        <taxon>Bacillota</taxon>
        <taxon>Clostridia</taxon>
        <taxon>Lachnospirales</taxon>
        <taxon>Lachnospiraceae</taxon>
        <taxon>Anaerobium</taxon>
    </lineage>
</organism>
<dbReference type="Proteomes" id="UP000199315">
    <property type="component" value="Unassembled WGS sequence"/>
</dbReference>
<proteinExistence type="predicted"/>
<dbReference type="PANTHER" id="PTHR40448">
    <property type="entry name" value="TWO-COMPONENT SENSOR HISTIDINE KINASE"/>
    <property type="match status" value="1"/>
</dbReference>
<keyword evidence="1" id="KW-0472">Membrane</keyword>
<dbReference type="Gene3D" id="3.30.565.10">
    <property type="entry name" value="Histidine kinase-like ATPase, C-terminal domain"/>
    <property type="match status" value="1"/>
</dbReference>
<keyword evidence="4" id="KW-1185">Reference proteome</keyword>
<dbReference type="EMBL" id="FMKA01000007">
    <property type="protein sequence ID" value="SCP97016.1"/>
    <property type="molecule type" value="Genomic_DNA"/>
</dbReference>
<dbReference type="InterPro" id="IPR036890">
    <property type="entry name" value="HATPase_C_sf"/>
</dbReference>
<feature type="transmembrane region" description="Helical" evidence="1">
    <location>
        <begin position="127"/>
        <end position="148"/>
    </location>
</feature>
<dbReference type="InterPro" id="IPR032834">
    <property type="entry name" value="NatK-like_C"/>
</dbReference>
<feature type="transmembrane region" description="Helical" evidence="1">
    <location>
        <begin position="66"/>
        <end position="85"/>
    </location>
</feature>
<evidence type="ECO:0000313" key="4">
    <source>
        <dbReference type="Proteomes" id="UP000199315"/>
    </source>
</evidence>
<keyword evidence="1" id="KW-0812">Transmembrane</keyword>
<feature type="transmembrane region" description="Helical" evidence="1">
    <location>
        <begin position="6"/>
        <end position="26"/>
    </location>
</feature>
<dbReference type="SUPFAM" id="SSF55874">
    <property type="entry name" value="ATPase domain of HSP90 chaperone/DNA topoisomerase II/histidine kinase"/>
    <property type="match status" value="1"/>
</dbReference>
<dbReference type="GO" id="GO:0042802">
    <property type="term" value="F:identical protein binding"/>
    <property type="evidence" value="ECO:0007669"/>
    <property type="project" value="TreeGrafter"/>
</dbReference>
<accession>A0A1D3TSX0</accession>
<feature type="transmembrane region" description="Helical" evidence="1">
    <location>
        <begin position="38"/>
        <end position="54"/>
    </location>
</feature>